<sequence length="118" mass="13613">MVKIREVRLWELEPPPGLQTLKGGEFRLTVDLLSKLKACTTVYDAESLQVDELSAAAEKKGQEYQIELAIKSHNGLRLREFEHRATELIARSRRRHRRLAKKLKSYVSRSRDAVANLE</sequence>
<dbReference type="EMBL" id="LVLJ01002435">
    <property type="protein sequence ID" value="OAE25007.1"/>
    <property type="molecule type" value="Genomic_DNA"/>
</dbReference>
<organism evidence="1 2">
    <name type="scientific">Marchantia polymorpha subsp. ruderalis</name>
    <dbReference type="NCBI Taxonomy" id="1480154"/>
    <lineage>
        <taxon>Eukaryota</taxon>
        <taxon>Viridiplantae</taxon>
        <taxon>Streptophyta</taxon>
        <taxon>Embryophyta</taxon>
        <taxon>Marchantiophyta</taxon>
        <taxon>Marchantiopsida</taxon>
        <taxon>Marchantiidae</taxon>
        <taxon>Marchantiales</taxon>
        <taxon>Marchantiaceae</taxon>
        <taxon>Marchantia</taxon>
    </lineage>
</organism>
<evidence type="ECO:0000313" key="2">
    <source>
        <dbReference type="Proteomes" id="UP000077202"/>
    </source>
</evidence>
<reference evidence="1" key="1">
    <citation type="submission" date="2016-03" db="EMBL/GenBank/DDBJ databases">
        <title>Mechanisms controlling the formation of the plant cell surface in tip-growing cells are functionally conserved among land plants.</title>
        <authorList>
            <person name="Honkanen S."/>
            <person name="Jones V.A."/>
            <person name="Morieri G."/>
            <person name="Champion C."/>
            <person name="Hetherington A.J."/>
            <person name="Kelly S."/>
            <person name="Saint-Marcoux D."/>
            <person name="Proust H."/>
            <person name="Prescott H."/>
            <person name="Dolan L."/>
        </authorList>
    </citation>
    <scope>NUCLEOTIDE SEQUENCE [LARGE SCALE GENOMIC DNA]</scope>
    <source>
        <tissue evidence="1">Whole gametophyte</tissue>
    </source>
</reference>
<comment type="caution">
    <text evidence="1">The sequence shown here is derived from an EMBL/GenBank/DDBJ whole genome shotgun (WGS) entry which is preliminary data.</text>
</comment>
<accession>A0A176VW77</accession>
<protein>
    <submittedName>
        <fullName evidence="1">Uncharacterized protein</fullName>
    </submittedName>
</protein>
<dbReference type="Proteomes" id="UP000077202">
    <property type="component" value="Unassembled WGS sequence"/>
</dbReference>
<proteinExistence type="predicted"/>
<gene>
    <name evidence="1" type="ORF">AXG93_523s1110</name>
</gene>
<name>A0A176VW77_MARPO</name>
<keyword evidence="2" id="KW-1185">Reference proteome</keyword>
<dbReference type="AlphaFoldDB" id="A0A176VW77"/>
<evidence type="ECO:0000313" key="1">
    <source>
        <dbReference type="EMBL" id="OAE25007.1"/>
    </source>
</evidence>